<dbReference type="InterPro" id="IPR004604">
    <property type="entry name" value="DNA_recomb/repair_RecN"/>
</dbReference>
<evidence type="ECO:0000259" key="12">
    <source>
        <dbReference type="Pfam" id="PF02463"/>
    </source>
</evidence>
<keyword evidence="6" id="KW-0067">ATP-binding</keyword>
<dbReference type="NCBIfam" id="NF008121">
    <property type="entry name" value="PRK10869.1"/>
    <property type="match status" value="1"/>
</dbReference>
<organism evidence="13 14">
    <name type="scientific">Roseospira goensis</name>
    <dbReference type="NCBI Taxonomy" id="391922"/>
    <lineage>
        <taxon>Bacteria</taxon>
        <taxon>Pseudomonadati</taxon>
        <taxon>Pseudomonadota</taxon>
        <taxon>Alphaproteobacteria</taxon>
        <taxon>Rhodospirillales</taxon>
        <taxon>Rhodospirillaceae</taxon>
        <taxon>Roseospira</taxon>
    </lineage>
</organism>
<keyword evidence="5 9" id="KW-0227">DNA damage</keyword>
<feature type="coiled-coil region" evidence="10">
    <location>
        <begin position="174"/>
        <end position="201"/>
    </location>
</feature>
<comment type="similarity">
    <text evidence="2 9">Belongs to the RecN family.</text>
</comment>
<dbReference type="GO" id="GO:0009432">
    <property type="term" value="P:SOS response"/>
    <property type="evidence" value="ECO:0007669"/>
    <property type="project" value="UniProtKB-ARBA"/>
</dbReference>
<keyword evidence="10" id="KW-0175">Coiled coil</keyword>
<evidence type="ECO:0000256" key="6">
    <source>
        <dbReference type="ARBA" id="ARBA00022840"/>
    </source>
</evidence>
<dbReference type="RefSeq" id="WP_184435711.1">
    <property type="nucleotide sequence ID" value="NZ_JACIGI010000019.1"/>
</dbReference>
<evidence type="ECO:0000256" key="10">
    <source>
        <dbReference type="SAM" id="Coils"/>
    </source>
</evidence>
<dbReference type="CDD" id="cd03241">
    <property type="entry name" value="ABC_RecN"/>
    <property type="match status" value="2"/>
</dbReference>
<keyword evidence="7 9" id="KW-0234">DNA repair</keyword>
<dbReference type="Pfam" id="PF02463">
    <property type="entry name" value="SMC_N"/>
    <property type="match status" value="1"/>
</dbReference>
<keyword evidence="14" id="KW-1185">Reference proteome</keyword>
<dbReference type="InterPro" id="IPR027417">
    <property type="entry name" value="P-loop_NTPase"/>
</dbReference>
<sequence length="581" mass="60922">MLVSLSIRDVVLIRHLDLTFGAGLGVLTGETGAGKSILLDSLGLALGARADSGLVRAGADRLSVTAAFEIPAGHPAHVLLAEQDLDTGEETLVLRRTVSADGRSRARVNDQPASVGLLRRLGDTLVEVHGQFDSHGLLDPATHRGVLDAHGALTAPRADCRAAWEAWRAAARAHADARRDLAQAQAHEAELRAALEELEALNPKPGEDAGLAEMRARLMNGEKLAEGLNAALAALSQPADVDTALRAAQRALERLSDLAGATVAPIVEGLERAAIELAEVRNALDHAAADIDLDPRHLDQVEERLFALRGLARKHGVEPDALPALMEATRDRLAAVEGGGADVARLARAEQAARESYITAARALSDGRRAAAARLDRAVAAELPPLKLDKARFETRVDPLTERDWGPEGLDRVAFEVATNPGAAPGPIHKIASGGELARFMLALKVVLARASTVPTLVFDEVDTGIGGATAAAVGERLARLARDVQVLVVTHSPQVAATGHHHWRVEKSGSGGDGEAGTETRVSVLSPEDRREEIARMLSGATITAEARAAATTLLQGGAASQMEMPLDSPLPDSAGPETP</sequence>
<evidence type="ECO:0000256" key="9">
    <source>
        <dbReference type="PIRNR" id="PIRNR003128"/>
    </source>
</evidence>
<proteinExistence type="inferred from homology"/>
<evidence type="ECO:0000256" key="8">
    <source>
        <dbReference type="ARBA" id="ARBA00033408"/>
    </source>
</evidence>
<reference evidence="13 14" key="1">
    <citation type="submission" date="2020-08" db="EMBL/GenBank/DDBJ databases">
        <title>Genome sequencing of Purple Non-Sulfur Bacteria from various extreme environments.</title>
        <authorList>
            <person name="Mayer M."/>
        </authorList>
    </citation>
    <scope>NUCLEOTIDE SEQUENCE [LARGE SCALE GENOMIC DNA]</scope>
    <source>
        <strain evidence="13 14">JA135</strain>
    </source>
</reference>
<feature type="region of interest" description="Disordered" evidence="11">
    <location>
        <begin position="556"/>
        <end position="581"/>
    </location>
</feature>
<evidence type="ECO:0000256" key="11">
    <source>
        <dbReference type="SAM" id="MobiDB-lite"/>
    </source>
</evidence>
<dbReference type="FunFam" id="3.40.50.300:FF:000319">
    <property type="entry name" value="DNA repair protein RecN"/>
    <property type="match status" value="1"/>
</dbReference>
<feature type="domain" description="RecF/RecN/SMC N-terminal" evidence="12">
    <location>
        <begin position="14"/>
        <end position="508"/>
    </location>
</feature>
<evidence type="ECO:0000256" key="2">
    <source>
        <dbReference type="ARBA" id="ARBA00009441"/>
    </source>
</evidence>
<dbReference type="FunFam" id="3.40.50.300:FF:000356">
    <property type="entry name" value="DNA repair protein RecN"/>
    <property type="match status" value="1"/>
</dbReference>
<evidence type="ECO:0000313" key="14">
    <source>
        <dbReference type="Proteomes" id="UP000555728"/>
    </source>
</evidence>
<dbReference type="GO" id="GO:0006310">
    <property type="term" value="P:DNA recombination"/>
    <property type="evidence" value="ECO:0007669"/>
    <property type="project" value="InterPro"/>
</dbReference>
<evidence type="ECO:0000256" key="3">
    <source>
        <dbReference type="ARBA" id="ARBA00021315"/>
    </source>
</evidence>
<comment type="function">
    <text evidence="1 9">May be involved in recombinational repair of damaged DNA.</text>
</comment>
<protein>
    <recommendedName>
        <fullName evidence="3 9">DNA repair protein RecN</fullName>
    </recommendedName>
    <alternativeName>
        <fullName evidence="8 9">Recombination protein N</fullName>
    </alternativeName>
</protein>
<accession>A0A7W6S1H9</accession>
<evidence type="ECO:0000256" key="7">
    <source>
        <dbReference type="ARBA" id="ARBA00023204"/>
    </source>
</evidence>
<dbReference type="GO" id="GO:0043590">
    <property type="term" value="C:bacterial nucleoid"/>
    <property type="evidence" value="ECO:0007669"/>
    <property type="project" value="TreeGrafter"/>
</dbReference>
<dbReference type="Gene3D" id="3.40.50.300">
    <property type="entry name" value="P-loop containing nucleotide triphosphate hydrolases"/>
    <property type="match status" value="2"/>
</dbReference>
<evidence type="ECO:0000256" key="1">
    <source>
        <dbReference type="ARBA" id="ARBA00003618"/>
    </source>
</evidence>
<dbReference type="PANTHER" id="PTHR11059">
    <property type="entry name" value="DNA REPAIR PROTEIN RECN"/>
    <property type="match status" value="1"/>
</dbReference>
<name>A0A7W6S1H9_9PROT</name>
<dbReference type="AlphaFoldDB" id="A0A7W6S1H9"/>
<dbReference type="Proteomes" id="UP000555728">
    <property type="component" value="Unassembled WGS sequence"/>
</dbReference>
<dbReference type="PANTHER" id="PTHR11059:SF0">
    <property type="entry name" value="DNA REPAIR PROTEIN RECN"/>
    <property type="match status" value="1"/>
</dbReference>
<dbReference type="PIRSF" id="PIRSF003128">
    <property type="entry name" value="RecN"/>
    <property type="match status" value="1"/>
</dbReference>
<dbReference type="GO" id="GO:0005524">
    <property type="term" value="F:ATP binding"/>
    <property type="evidence" value="ECO:0007669"/>
    <property type="project" value="UniProtKB-KW"/>
</dbReference>
<dbReference type="GO" id="GO:0006281">
    <property type="term" value="P:DNA repair"/>
    <property type="evidence" value="ECO:0007669"/>
    <property type="project" value="UniProtKB-KW"/>
</dbReference>
<dbReference type="InterPro" id="IPR003395">
    <property type="entry name" value="RecF/RecN/SMC_N"/>
</dbReference>
<evidence type="ECO:0000313" key="13">
    <source>
        <dbReference type="EMBL" id="MBB4286660.1"/>
    </source>
</evidence>
<feature type="region of interest" description="Disordered" evidence="11">
    <location>
        <begin position="499"/>
        <end position="530"/>
    </location>
</feature>
<evidence type="ECO:0000256" key="5">
    <source>
        <dbReference type="ARBA" id="ARBA00022763"/>
    </source>
</evidence>
<evidence type="ECO:0000256" key="4">
    <source>
        <dbReference type="ARBA" id="ARBA00022741"/>
    </source>
</evidence>
<comment type="caution">
    <text evidence="13">The sequence shown here is derived from an EMBL/GenBank/DDBJ whole genome shotgun (WGS) entry which is preliminary data.</text>
</comment>
<gene>
    <name evidence="13" type="ORF">GGD88_002395</name>
</gene>
<keyword evidence="4" id="KW-0547">Nucleotide-binding</keyword>
<dbReference type="EMBL" id="JACIGI010000019">
    <property type="protein sequence ID" value="MBB4286660.1"/>
    <property type="molecule type" value="Genomic_DNA"/>
</dbReference>
<dbReference type="NCBIfam" id="TIGR00634">
    <property type="entry name" value="recN"/>
    <property type="match status" value="1"/>
</dbReference>
<dbReference type="SUPFAM" id="SSF52540">
    <property type="entry name" value="P-loop containing nucleoside triphosphate hydrolases"/>
    <property type="match status" value="2"/>
</dbReference>